<keyword evidence="4" id="KW-1185">Reference proteome</keyword>
<dbReference type="InterPro" id="IPR001619">
    <property type="entry name" value="Sec1-like"/>
</dbReference>
<gene>
    <name evidence="3" type="ORF">EHS24_000793</name>
</gene>
<feature type="region of interest" description="Disordered" evidence="2">
    <location>
        <begin position="1"/>
        <end position="34"/>
    </location>
</feature>
<evidence type="ECO:0000313" key="4">
    <source>
        <dbReference type="Proteomes" id="UP000279236"/>
    </source>
</evidence>
<evidence type="ECO:0000256" key="2">
    <source>
        <dbReference type="SAM" id="MobiDB-lite"/>
    </source>
</evidence>
<dbReference type="PANTHER" id="PTHR11679">
    <property type="entry name" value="VESICLE PROTEIN SORTING-ASSOCIATED"/>
    <property type="match status" value="1"/>
</dbReference>
<protein>
    <recommendedName>
        <fullName evidence="5">ATP binding protein</fullName>
    </recommendedName>
</protein>
<evidence type="ECO:0008006" key="5">
    <source>
        <dbReference type="Google" id="ProtNLM"/>
    </source>
</evidence>
<dbReference type="InterPro" id="IPR036045">
    <property type="entry name" value="Sec1-like_sf"/>
</dbReference>
<dbReference type="Gene3D" id="3.90.830.10">
    <property type="entry name" value="Syntaxin Binding Protein 1, Chain A, domain 2"/>
    <property type="match status" value="1"/>
</dbReference>
<sequence length="615" mass="66517">MATTAAAGPSRLPLPAPSSSASDTTAAPQATERIGPDVGVLRELGKQALVEALNEVQGSKTLVLDPALAGPLGLVIDVASLKHHGVDKMFWLEPGPLSVQTRNVVWLCRPKRAHMLVIADQVRSSPGLQYTILCVPRVTELCRRVLEDEGVAGDVTLAEFKLELIPIEDDVLSLELDDVARDIYLRGDDTPIYYASLALTTLQRAFGRIPRVIAKGEHAKKLAALVQKNRPEVDPSEHIDSMIIIDRSVDWVTPMCTQLTYEGMLDEFIGIKNAHIEVDPQVLDPASTQTKKRKHQLASSDKLFADIRDLNFAVVGARLSKLARRLEGDFGGAKALKSVSQMKDFVGKLGGLQSEQQSLRLHTALTEKLMPITRTEEFNKTLEAQQNLVAGYDPNAQLALIEDLLCQQAPMSAVLRSAVLMSLTTGGIKPKPLEAFKRDFLQTYGYHHLPLLVALQDLGLLLKAPSPAPFVGARKPFRLIVDDVDDASPNDISYVYSGYAPLSVRLVQAATQRSALTGDAKGDVVRMEGKRPITGFKGMDDAVAALPGASSDIGGGKAHGTTLVFFLGGCTYTEISALRFMSKLGGRQYMVATSSIVNGNTLIESFGDPAPVPFQ</sequence>
<name>A0A427YAT0_9TREE</name>
<comment type="caution">
    <text evidence="3">The sequence shown here is derived from an EMBL/GenBank/DDBJ whole genome shotgun (WGS) entry which is preliminary data.</text>
</comment>
<dbReference type="OrthoDB" id="10262287at2759"/>
<comment type="similarity">
    <text evidence="1">Belongs to the STXBP/unc-18/SEC1 family.</text>
</comment>
<dbReference type="SUPFAM" id="SSF56815">
    <property type="entry name" value="Sec1/munc18-like (SM) proteins"/>
    <property type="match status" value="1"/>
</dbReference>
<dbReference type="Gene3D" id="1.25.40.850">
    <property type="match status" value="1"/>
</dbReference>
<dbReference type="RefSeq" id="XP_028480467.1">
    <property type="nucleotide sequence ID" value="XM_028616610.1"/>
</dbReference>
<dbReference type="InterPro" id="IPR027482">
    <property type="entry name" value="Sec1-like_dom2"/>
</dbReference>
<feature type="compositionally biased region" description="Low complexity" evidence="2">
    <location>
        <begin position="1"/>
        <end position="31"/>
    </location>
</feature>
<dbReference type="AlphaFoldDB" id="A0A427YAT0"/>
<dbReference type="InterPro" id="IPR043154">
    <property type="entry name" value="Sec-1-like_dom1"/>
</dbReference>
<dbReference type="STRING" id="105984.A0A427YAT0"/>
<dbReference type="InterPro" id="IPR043127">
    <property type="entry name" value="Sec-1-like_dom3a"/>
</dbReference>
<dbReference type="Proteomes" id="UP000279236">
    <property type="component" value="Unassembled WGS sequence"/>
</dbReference>
<accession>A0A427YAT0</accession>
<evidence type="ECO:0000313" key="3">
    <source>
        <dbReference type="EMBL" id="RSH88259.1"/>
    </source>
</evidence>
<organism evidence="3 4">
    <name type="scientific">Apiotrichum porosum</name>
    <dbReference type="NCBI Taxonomy" id="105984"/>
    <lineage>
        <taxon>Eukaryota</taxon>
        <taxon>Fungi</taxon>
        <taxon>Dikarya</taxon>
        <taxon>Basidiomycota</taxon>
        <taxon>Agaricomycotina</taxon>
        <taxon>Tremellomycetes</taxon>
        <taxon>Trichosporonales</taxon>
        <taxon>Trichosporonaceae</taxon>
        <taxon>Apiotrichum</taxon>
    </lineage>
</organism>
<dbReference type="InterPro" id="IPR043155">
    <property type="entry name" value="VPS33_dom3b"/>
</dbReference>
<dbReference type="Gene3D" id="3.40.50.1910">
    <property type="match status" value="1"/>
</dbReference>
<proteinExistence type="inferred from homology"/>
<evidence type="ECO:0000256" key="1">
    <source>
        <dbReference type="ARBA" id="ARBA00009884"/>
    </source>
</evidence>
<dbReference type="EMBL" id="RSCE01000001">
    <property type="protein sequence ID" value="RSH88259.1"/>
    <property type="molecule type" value="Genomic_DNA"/>
</dbReference>
<dbReference type="Pfam" id="PF00995">
    <property type="entry name" value="Sec1"/>
    <property type="match status" value="1"/>
</dbReference>
<dbReference type="GeneID" id="39585336"/>
<reference evidence="3 4" key="1">
    <citation type="submission" date="2018-11" db="EMBL/GenBank/DDBJ databases">
        <title>Genome sequence of Apiotrichum porosum DSM 27194.</title>
        <authorList>
            <person name="Aliyu H."/>
            <person name="Gorte O."/>
            <person name="Ochsenreither K."/>
        </authorList>
    </citation>
    <scope>NUCLEOTIDE SEQUENCE [LARGE SCALE GENOMIC DNA]</scope>
    <source>
        <strain evidence="3 4">DSM 27194</strain>
    </source>
</reference>
<dbReference type="Gene3D" id="3.40.50.2060">
    <property type="match status" value="1"/>
</dbReference>
<dbReference type="GO" id="GO:0016192">
    <property type="term" value="P:vesicle-mediated transport"/>
    <property type="evidence" value="ECO:0007669"/>
    <property type="project" value="InterPro"/>
</dbReference>